<dbReference type="AlphaFoldDB" id="A0A1B9IWV6"/>
<dbReference type="Proteomes" id="UP000092583">
    <property type="component" value="Unassembled WGS sequence"/>
</dbReference>
<reference evidence="1 2" key="1">
    <citation type="submission" date="2013-07" db="EMBL/GenBank/DDBJ databases">
        <title>The Genome Sequence of Kwoniella mangroviensis CBS10435.</title>
        <authorList>
            <consortium name="The Broad Institute Genome Sequencing Platform"/>
            <person name="Cuomo C."/>
            <person name="Litvintseva A."/>
            <person name="Chen Y."/>
            <person name="Heitman J."/>
            <person name="Sun S."/>
            <person name="Springer D."/>
            <person name="Dromer F."/>
            <person name="Young S.K."/>
            <person name="Zeng Q."/>
            <person name="Gargeya S."/>
            <person name="Fitzgerald M."/>
            <person name="Abouelleil A."/>
            <person name="Alvarado L."/>
            <person name="Berlin A.M."/>
            <person name="Chapman S.B."/>
            <person name="Dewar J."/>
            <person name="Goldberg J."/>
            <person name="Griggs A."/>
            <person name="Gujja S."/>
            <person name="Hansen M."/>
            <person name="Howarth C."/>
            <person name="Imamovic A."/>
            <person name="Larimer J."/>
            <person name="McCowan C."/>
            <person name="Murphy C."/>
            <person name="Pearson M."/>
            <person name="Priest M."/>
            <person name="Roberts A."/>
            <person name="Saif S."/>
            <person name="Shea T."/>
            <person name="Sykes S."/>
            <person name="Wortman J."/>
            <person name="Nusbaum C."/>
            <person name="Birren B."/>
        </authorList>
    </citation>
    <scope>NUCLEOTIDE SEQUENCE [LARGE SCALE GENOMIC DNA]</scope>
    <source>
        <strain evidence="1 2">CBS 10435</strain>
    </source>
</reference>
<name>A0A1B9IWV6_9TREE</name>
<dbReference type="EMBL" id="KI669460">
    <property type="protein sequence ID" value="OCF60011.1"/>
    <property type="molecule type" value="Genomic_DNA"/>
</dbReference>
<accession>A0A1B9IWV6</accession>
<keyword evidence="2" id="KW-1185">Reference proteome</keyword>
<evidence type="ECO:0000313" key="2">
    <source>
        <dbReference type="Proteomes" id="UP000092583"/>
    </source>
</evidence>
<reference evidence="2" key="2">
    <citation type="submission" date="2013-12" db="EMBL/GenBank/DDBJ databases">
        <title>Evolution of pathogenesis and genome organization in the Tremellales.</title>
        <authorList>
            <person name="Cuomo C."/>
            <person name="Litvintseva A."/>
            <person name="Heitman J."/>
            <person name="Chen Y."/>
            <person name="Sun S."/>
            <person name="Springer D."/>
            <person name="Dromer F."/>
            <person name="Young S."/>
            <person name="Zeng Q."/>
            <person name="Chapman S."/>
            <person name="Gujja S."/>
            <person name="Saif S."/>
            <person name="Birren B."/>
        </authorList>
    </citation>
    <scope>NUCLEOTIDE SEQUENCE [LARGE SCALE GENOMIC DNA]</scope>
    <source>
        <strain evidence="2">CBS 10435</strain>
    </source>
</reference>
<protein>
    <submittedName>
        <fullName evidence="1">Uncharacterized protein</fullName>
    </submittedName>
</protein>
<dbReference type="OrthoDB" id="10373339at2759"/>
<evidence type="ECO:0000313" key="1">
    <source>
        <dbReference type="EMBL" id="OCF60011.1"/>
    </source>
</evidence>
<proteinExistence type="predicted"/>
<sequence length="113" mass="11851">MCFVPSTPSNTITDSRCCFGSLTCAQFICAVQNSTIVSEDNNIWCDMDGLVNDRAYRQDNGTVCKEGDGGWCLGGFGVQSSSGIVVNKSAGDGVGKVMVLVVLGLGIWNGIFA</sequence>
<organism evidence="1 2">
    <name type="scientific">Kwoniella mangroviensis CBS 10435</name>
    <dbReference type="NCBI Taxonomy" id="1331196"/>
    <lineage>
        <taxon>Eukaryota</taxon>
        <taxon>Fungi</taxon>
        <taxon>Dikarya</taxon>
        <taxon>Basidiomycota</taxon>
        <taxon>Agaricomycotina</taxon>
        <taxon>Tremellomycetes</taxon>
        <taxon>Tremellales</taxon>
        <taxon>Cryptococcaceae</taxon>
        <taxon>Kwoniella</taxon>
    </lineage>
</organism>
<gene>
    <name evidence="1" type="ORF">L486_02684</name>
</gene>